<evidence type="ECO:0000256" key="1">
    <source>
        <dbReference type="SAM" id="Phobius"/>
    </source>
</evidence>
<feature type="transmembrane region" description="Helical" evidence="1">
    <location>
        <begin position="37"/>
        <end position="59"/>
    </location>
</feature>
<feature type="transmembrane region" description="Helical" evidence="1">
    <location>
        <begin position="86"/>
        <end position="106"/>
    </location>
</feature>
<proteinExistence type="predicted"/>
<keyword evidence="3" id="KW-1185">Reference proteome</keyword>
<evidence type="ECO:0000313" key="3">
    <source>
        <dbReference type="Proteomes" id="UP000715965"/>
    </source>
</evidence>
<gene>
    <name evidence="2" type="ORF">IM725_03610</name>
</gene>
<sequence>MESLSPFTLGLIVAVCVAFLAYAAATPFCRAPSRKAVLDAMFEAFFGAFLTCMFGYPTIRGFIEDQAWFVTKRGAVVVLRVSSPNFFWSIEGFGSAATMLGALILFTGVRKVRRARNEP</sequence>
<reference evidence="2 3" key="1">
    <citation type="submission" date="2020-10" db="EMBL/GenBank/DDBJ databases">
        <title>Draft genome of Ramlibacter aquaticus LMG 30558.</title>
        <authorList>
            <person name="Props R."/>
        </authorList>
    </citation>
    <scope>NUCLEOTIDE SEQUENCE [LARGE SCALE GENOMIC DNA]</scope>
    <source>
        <strain evidence="2 3">LMG 30558</strain>
    </source>
</reference>
<comment type="caution">
    <text evidence="2">The sequence shown here is derived from an EMBL/GenBank/DDBJ whole genome shotgun (WGS) entry which is preliminary data.</text>
</comment>
<dbReference type="EMBL" id="JADDOJ010000009">
    <property type="protein sequence ID" value="MBE7939659.1"/>
    <property type="molecule type" value="Genomic_DNA"/>
</dbReference>
<protein>
    <submittedName>
        <fullName evidence="2">Uncharacterized protein</fullName>
    </submittedName>
</protein>
<keyword evidence="1" id="KW-0812">Transmembrane</keyword>
<name>A0ABR9SBS1_9BURK</name>
<feature type="transmembrane region" description="Helical" evidence="1">
    <location>
        <begin position="6"/>
        <end position="25"/>
    </location>
</feature>
<organism evidence="2 3">
    <name type="scientific">Ramlibacter aquaticus</name>
    <dbReference type="NCBI Taxonomy" id="2780094"/>
    <lineage>
        <taxon>Bacteria</taxon>
        <taxon>Pseudomonadati</taxon>
        <taxon>Pseudomonadota</taxon>
        <taxon>Betaproteobacteria</taxon>
        <taxon>Burkholderiales</taxon>
        <taxon>Comamonadaceae</taxon>
        <taxon>Ramlibacter</taxon>
    </lineage>
</organism>
<evidence type="ECO:0000313" key="2">
    <source>
        <dbReference type="EMBL" id="MBE7939659.1"/>
    </source>
</evidence>
<dbReference type="RefSeq" id="WP_193779210.1">
    <property type="nucleotide sequence ID" value="NZ_JADDOJ010000009.1"/>
</dbReference>
<keyword evidence="1" id="KW-1133">Transmembrane helix</keyword>
<dbReference type="Proteomes" id="UP000715965">
    <property type="component" value="Unassembled WGS sequence"/>
</dbReference>
<keyword evidence="1" id="KW-0472">Membrane</keyword>
<accession>A0ABR9SBS1</accession>